<dbReference type="Gene3D" id="1.10.1200.10">
    <property type="entry name" value="ACP-like"/>
    <property type="match status" value="1"/>
</dbReference>
<dbReference type="HOGENOM" id="CLU_157866_0_0_11"/>
<dbReference type="eggNOG" id="COG0236">
    <property type="taxonomic scope" value="Bacteria"/>
</dbReference>
<dbReference type="PROSITE" id="PS00012">
    <property type="entry name" value="PHOSPHOPANTETHEINE"/>
    <property type="match status" value="1"/>
</dbReference>
<dbReference type="InterPro" id="IPR009081">
    <property type="entry name" value="PP-bd_ACP"/>
</dbReference>
<dbReference type="InterPro" id="IPR036736">
    <property type="entry name" value="ACP-like_sf"/>
</dbReference>
<gene>
    <name evidence="4" type="ordered locus">SBI_02597</name>
</gene>
<dbReference type="PROSITE" id="PS50075">
    <property type="entry name" value="CARRIER"/>
    <property type="match status" value="1"/>
</dbReference>
<evidence type="ECO:0000313" key="4">
    <source>
        <dbReference type="EMBL" id="ADI05718.1"/>
    </source>
</evidence>
<feature type="domain" description="Carrier" evidence="3">
    <location>
        <begin position="4"/>
        <end position="86"/>
    </location>
</feature>
<dbReference type="Pfam" id="PF00550">
    <property type="entry name" value="PP-binding"/>
    <property type="match status" value="1"/>
</dbReference>
<evidence type="ECO:0000259" key="3">
    <source>
        <dbReference type="PROSITE" id="PS50075"/>
    </source>
</evidence>
<evidence type="ECO:0000256" key="2">
    <source>
        <dbReference type="ARBA" id="ARBA00022553"/>
    </source>
</evidence>
<dbReference type="PATRIC" id="fig|749414.3.peg.2691"/>
<name>D7BZ09_STRBB</name>
<dbReference type="SUPFAM" id="SSF47336">
    <property type="entry name" value="ACP-like"/>
    <property type="match status" value="1"/>
</dbReference>
<dbReference type="KEGG" id="sbh:SBI_02597"/>
<accession>D7BZ09</accession>
<evidence type="ECO:0000256" key="1">
    <source>
        <dbReference type="ARBA" id="ARBA00022450"/>
    </source>
</evidence>
<keyword evidence="1" id="KW-0596">Phosphopantetheine</keyword>
<dbReference type="Proteomes" id="UP000000377">
    <property type="component" value="Chromosome"/>
</dbReference>
<keyword evidence="5" id="KW-1185">Reference proteome</keyword>
<sequence length="137" mass="14661">MDRTQISEAVQKAVVEAVGAEPEEVVPEATLLDELGAESIDLLDILFRLERSIGVKIQAAQLAEYVQGGIPDDEFGDENEIITERGLAQLKRVMPQIDVAELSGRLQATQVMGLFTVDNLVDLVVAQVEASAATAAA</sequence>
<dbReference type="RefSeq" id="WP_014175195.1">
    <property type="nucleotide sequence ID" value="NC_016582.1"/>
</dbReference>
<dbReference type="AlphaFoldDB" id="D7BZ09"/>
<evidence type="ECO:0000313" key="5">
    <source>
        <dbReference type="Proteomes" id="UP000000377"/>
    </source>
</evidence>
<dbReference type="STRING" id="749414.SBI_02597"/>
<protein>
    <submittedName>
        <fullName evidence="4">Acyl carrier protein</fullName>
    </submittedName>
</protein>
<proteinExistence type="predicted"/>
<reference evidence="4 5" key="1">
    <citation type="journal article" date="2010" name="J. Bacteriol.">
        <title>Genome sequence of the milbemycin-producing bacterium Streptomyces bingchenggensis.</title>
        <authorList>
            <person name="Wang X.J."/>
            <person name="Yan Y.J."/>
            <person name="Zhang B."/>
            <person name="An J."/>
            <person name="Wang J.J."/>
            <person name="Tian J."/>
            <person name="Jiang L."/>
            <person name="Chen Y.H."/>
            <person name="Huang S.X."/>
            <person name="Yin M."/>
            <person name="Zhang J."/>
            <person name="Gao A.L."/>
            <person name="Liu C.X."/>
            <person name="Zhu Z.X."/>
            <person name="Xiang W.S."/>
        </authorList>
    </citation>
    <scope>NUCLEOTIDE SEQUENCE [LARGE SCALE GENOMIC DNA]</scope>
    <source>
        <strain evidence="4 5">BCW-1</strain>
    </source>
</reference>
<keyword evidence="2" id="KW-0597">Phosphoprotein</keyword>
<organism evidence="4 5">
    <name type="scientific">Streptomyces bingchenggensis (strain BCW-1)</name>
    <dbReference type="NCBI Taxonomy" id="749414"/>
    <lineage>
        <taxon>Bacteria</taxon>
        <taxon>Bacillati</taxon>
        <taxon>Actinomycetota</taxon>
        <taxon>Actinomycetes</taxon>
        <taxon>Kitasatosporales</taxon>
        <taxon>Streptomycetaceae</taxon>
        <taxon>Streptomyces</taxon>
    </lineage>
</organism>
<dbReference type="EMBL" id="CP002047">
    <property type="protein sequence ID" value="ADI05718.1"/>
    <property type="molecule type" value="Genomic_DNA"/>
</dbReference>
<dbReference type="InterPro" id="IPR006162">
    <property type="entry name" value="Ppantetheine_attach_site"/>
</dbReference>